<keyword evidence="3" id="KW-1185">Reference proteome</keyword>
<dbReference type="Pfam" id="PF18546">
    <property type="entry name" value="MetOD1"/>
    <property type="match status" value="1"/>
</dbReference>
<gene>
    <name evidence="2" type="ORF">ACFOEW_01455</name>
</gene>
<accession>A0ABV7JWD6</accession>
<evidence type="ECO:0000313" key="2">
    <source>
        <dbReference type="EMBL" id="MFC3200481.1"/>
    </source>
</evidence>
<reference evidence="3" key="1">
    <citation type="journal article" date="2019" name="Int. J. Syst. Evol. Microbiol.">
        <title>The Global Catalogue of Microorganisms (GCM) 10K type strain sequencing project: providing services to taxonomists for standard genome sequencing and annotation.</title>
        <authorList>
            <consortium name="The Broad Institute Genomics Platform"/>
            <consortium name="The Broad Institute Genome Sequencing Center for Infectious Disease"/>
            <person name="Wu L."/>
            <person name="Ma J."/>
        </authorList>
    </citation>
    <scope>NUCLEOTIDE SEQUENCE [LARGE SCALE GENOMIC DNA]</scope>
    <source>
        <strain evidence="3">KCTC 52449</strain>
    </source>
</reference>
<proteinExistence type="predicted"/>
<evidence type="ECO:0000259" key="1">
    <source>
        <dbReference type="Pfam" id="PF18546"/>
    </source>
</evidence>
<name>A0ABV7JWD6_9ALTE</name>
<feature type="domain" description="Metanogen output" evidence="1">
    <location>
        <begin position="26"/>
        <end position="157"/>
    </location>
</feature>
<dbReference type="RefSeq" id="WP_123324229.1">
    <property type="nucleotide sequence ID" value="NZ_JBHRSX010000005.1"/>
</dbReference>
<evidence type="ECO:0000313" key="3">
    <source>
        <dbReference type="Proteomes" id="UP001595477"/>
    </source>
</evidence>
<comment type="caution">
    <text evidence="2">The sequence shown here is derived from an EMBL/GenBank/DDBJ whole genome shotgun (WGS) entry which is preliminary data.</text>
</comment>
<dbReference type="EMBL" id="JBHRSX010000005">
    <property type="protein sequence ID" value="MFC3200481.1"/>
    <property type="molecule type" value="Genomic_DNA"/>
</dbReference>
<dbReference type="InterPro" id="IPR041359">
    <property type="entry name" value="MetOD1"/>
</dbReference>
<protein>
    <submittedName>
        <fullName evidence="2">Methanogen output domain 1-containing protein</fullName>
    </submittedName>
</protein>
<dbReference type="Proteomes" id="UP001595477">
    <property type="component" value="Unassembled WGS sequence"/>
</dbReference>
<organism evidence="2 3">
    <name type="scientific">Alteromonas oceani</name>
    <dbReference type="NCBI Taxonomy" id="2071609"/>
    <lineage>
        <taxon>Bacteria</taxon>
        <taxon>Pseudomonadati</taxon>
        <taxon>Pseudomonadota</taxon>
        <taxon>Gammaproteobacteria</taxon>
        <taxon>Alteromonadales</taxon>
        <taxon>Alteromonadaceae</taxon>
        <taxon>Alteromonas/Salinimonas group</taxon>
        <taxon>Alteromonas</taxon>
    </lineage>
</organism>
<sequence length="176" mass="19651">MEQKDSGEFINLRVDVDQTRFYRQCLLELNDVLDKVLGNDESTAFVGLVASRLADFFISAYREAHGRRHYSPMQLAQLLIDLKTRIGGDFYVSDITGRKIVLRNRQCPFGKGVLGKSSLCSMTAGVFGKVVAESNQYAAVSVDEAIAKGDAQCKVTILLQAEDNSDGHYREFFDVR</sequence>